<dbReference type="HOGENOM" id="CLU_356762_0_0_11"/>
<dbReference type="SUPFAM" id="SSF52540">
    <property type="entry name" value="P-loop containing nucleoside triphosphate hydrolases"/>
    <property type="match status" value="1"/>
</dbReference>
<dbReference type="Proteomes" id="UP000014601">
    <property type="component" value="Unassembled WGS sequence"/>
</dbReference>
<organism evidence="5 6">
    <name type="scientific">Gardnerella pickettii JCP7719</name>
    <dbReference type="NCBI Taxonomy" id="1261061"/>
    <lineage>
        <taxon>Bacteria</taxon>
        <taxon>Bacillati</taxon>
        <taxon>Actinomycetota</taxon>
        <taxon>Actinomycetes</taxon>
        <taxon>Bifidobacteriales</taxon>
        <taxon>Bifidobacteriaceae</taxon>
        <taxon>Gardnerella</taxon>
        <taxon>Gardnerella pickettii</taxon>
    </lineage>
</organism>
<dbReference type="Pfam" id="PF08706">
    <property type="entry name" value="D5_N"/>
    <property type="match status" value="1"/>
</dbReference>
<dbReference type="PATRIC" id="fig|1261061.4.peg.62"/>
<evidence type="ECO:0000313" key="6">
    <source>
        <dbReference type="Proteomes" id="UP000014601"/>
    </source>
</evidence>
<evidence type="ECO:0000256" key="2">
    <source>
        <dbReference type="ARBA" id="ARBA00022801"/>
    </source>
</evidence>
<dbReference type="SMART" id="SM00942">
    <property type="entry name" value="PriCT_1"/>
    <property type="match status" value="1"/>
</dbReference>
<dbReference type="InterPro" id="IPR045455">
    <property type="entry name" value="NrS-1_pol-like_helicase"/>
</dbReference>
<dbReference type="InterPro" id="IPR051620">
    <property type="entry name" value="ORF904-like_C"/>
</dbReference>
<evidence type="ECO:0000313" key="5">
    <source>
        <dbReference type="EMBL" id="EPI52124.1"/>
    </source>
</evidence>
<keyword evidence="1" id="KW-0547">Nucleotide-binding</keyword>
<evidence type="ECO:0000259" key="4">
    <source>
        <dbReference type="PROSITE" id="PS51206"/>
    </source>
</evidence>
<dbReference type="EMBL" id="ATJO01000003">
    <property type="protein sequence ID" value="EPI52124.1"/>
    <property type="molecule type" value="Genomic_DNA"/>
</dbReference>
<dbReference type="NCBIfam" id="TIGR01613">
    <property type="entry name" value="primase_Cterm"/>
    <property type="match status" value="1"/>
</dbReference>
<dbReference type="InterPro" id="IPR006500">
    <property type="entry name" value="Helicase_put_C_phage/plasmid"/>
</dbReference>
<dbReference type="AlphaFoldDB" id="S4GQJ1"/>
<dbReference type="SMART" id="SM00885">
    <property type="entry name" value="D5_N"/>
    <property type="match status" value="1"/>
</dbReference>
<dbReference type="InterPro" id="IPR014015">
    <property type="entry name" value="Helicase_SF3_DNA-vir"/>
</dbReference>
<proteinExistence type="predicted"/>
<dbReference type="Pfam" id="PF19263">
    <property type="entry name" value="DUF5906"/>
    <property type="match status" value="1"/>
</dbReference>
<sequence length="739" mass="83238">MLMLECKIYTASCVGNSSNCLYPDEIKVCDRDSFNKAISFDHVTAQFTNSYRSKDNFISSTCIPMDCDNDHSDVGKDWVTPFDVALAFPNVCFYASYSRNHMKDKHGKCARPRFHVYFPIEEVSDAKAYVELKTKIQSVFPYFDSNALDAARFLYGVKTPHVELYDGEKTITDFLSEEAFGEFDAGTEEIPSGQRNSRLSHIAGKLIKRYGATDEAHEKFLSEAERCNPPLPDAELSKIWYSAKKFGLKVASQEGYIPPSEYGKSYEEYKPDDLTDIAMAEVFAKHNKNKAVYTMSAGWLYWTGKKWEASELKVMKLYMLIAKKVLKNAGVEFKTAYEQFIQAESSGDKEQADKAKSEVNRAKQYLSFAKKMNDHSKVSGILKLAKSMLEVANEGLDRDAFILNTPCGIVDLKTGELKAHDPCSYCTKMTAVCPSQENMGLWQTTLDMVTAGDKEFQTFLQSHAGSTLIGQVFEESLLLVYGSGGNGKSTVFNAEAHVLGDYAGKIPAESLTTRAKNVKVDLAELCGKRFILASETEEGQRLSISMLKQIASVDDISAERKYYAPFTFTPSHSTILYTNHLPKVGSNDKGTWRRIFVAPFTKEIKNPKTDYVDELLQKAGGAILQWMIEGAKLYIQNSYKFPTCKVVEQAKDAYRAENDWIGHFITDYCIKGVNETEMSRSLYLSYRQWANLNGEYVRNDRDFSKALLLAGYSKKRTGKGYQWCGLSINPNLQAQEDFL</sequence>
<dbReference type="InterPro" id="IPR014820">
    <property type="entry name" value="PriCT_1"/>
</dbReference>
<evidence type="ECO:0000256" key="3">
    <source>
        <dbReference type="ARBA" id="ARBA00022840"/>
    </source>
</evidence>
<dbReference type="PANTHER" id="PTHR35372:SF2">
    <property type="entry name" value="SF3 HELICASE DOMAIN-CONTAINING PROTEIN"/>
    <property type="match status" value="1"/>
</dbReference>
<feature type="domain" description="SF3 helicase" evidence="4">
    <location>
        <begin position="455"/>
        <end position="613"/>
    </location>
</feature>
<dbReference type="PANTHER" id="PTHR35372">
    <property type="entry name" value="ATP BINDING PROTEIN-RELATED"/>
    <property type="match status" value="1"/>
</dbReference>
<accession>S4GQJ1</accession>
<dbReference type="Gene3D" id="3.40.50.300">
    <property type="entry name" value="P-loop containing nucleotide triphosphate hydrolases"/>
    <property type="match status" value="1"/>
</dbReference>
<keyword evidence="2" id="KW-0378">Hydrolase</keyword>
<dbReference type="PROSITE" id="PS51206">
    <property type="entry name" value="SF3_HELICASE_1"/>
    <property type="match status" value="1"/>
</dbReference>
<dbReference type="InterPro" id="IPR014818">
    <property type="entry name" value="Phage/plasmid_primase_P4_C"/>
</dbReference>
<dbReference type="InterPro" id="IPR027417">
    <property type="entry name" value="P-loop_NTPase"/>
</dbReference>
<comment type="caution">
    <text evidence="5">The sequence shown here is derived from an EMBL/GenBank/DDBJ whole genome shotgun (WGS) entry which is preliminary data.</text>
</comment>
<evidence type="ECO:0000256" key="1">
    <source>
        <dbReference type="ARBA" id="ARBA00022741"/>
    </source>
</evidence>
<reference evidence="5 6" key="1">
    <citation type="submission" date="2013-06" db="EMBL/GenBank/DDBJ databases">
        <authorList>
            <person name="Weinstock G."/>
            <person name="Sodergren E."/>
            <person name="Lobos E.A."/>
            <person name="Fulton L."/>
            <person name="Fulton R."/>
            <person name="Courtney L."/>
            <person name="Fronick C."/>
            <person name="O'Laughlin M."/>
            <person name="Godfrey J."/>
            <person name="Wilson R.M."/>
            <person name="Miner T."/>
            <person name="Farmer C."/>
            <person name="Delehaunty K."/>
            <person name="Cordes M."/>
            <person name="Minx P."/>
            <person name="Tomlinson C."/>
            <person name="Chen J."/>
            <person name="Wollam A."/>
            <person name="Pepin K.H."/>
            <person name="Bhonagiri V."/>
            <person name="Zhang X."/>
            <person name="Warren W."/>
            <person name="Mitreva M."/>
            <person name="Mardis E.R."/>
            <person name="Wilson R.K."/>
        </authorList>
    </citation>
    <scope>NUCLEOTIDE SEQUENCE [LARGE SCALE GENOMIC DNA]</scope>
    <source>
        <strain evidence="5 6">JCP7719</strain>
    </source>
</reference>
<dbReference type="RefSeq" id="WP_020758836.1">
    <property type="nucleotide sequence ID" value="NZ_KE347983.1"/>
</dbReference>
<gene>
    <name evidence="5" type="ORF">HMPREF1576_00067</name>
</gene>
<name>S4GQJ1_9BIFI</name>
<dbReference type="GO" id="GO:0005524">
    <property type="term" value="F:ATP binding"/>
    <property type="evidence" value="ECO:0007669"/>
    <property type="project" value="UniProtKB-KW"/>
</dbReference>
<keyword evidence="3" id="KW-0067">ATP-binding</keyword>
<dbReference type="GO" id="GO:0016787">
    <property type="term" value="F:hydrolase activity"/>
    <property type="evidence" value="ECO:0007669"/>
    <property type="project" value="UniProtKB-KW"/>
</dbReference>
<protein>
    <submittedName>
        <fullName evidence="5">Phage/plasmid primase, P4 family domain protein</fullName>
    </submittedName>
</protein>